<organism evidence="1">
    <name type="scientific">Pithovirus LCPAC401</name>
    <dbReference type="NCBI Taxonomy" id="2506595"/>
    <lineage>
        <taxon>Viruses</taxon>
        <taxon>Pithoviruses</taxon>
    </lineage>
</organism>
<protein>
    <submittedName>
        <fullName evidence="1">Uncharacterized protein</fullName>
    </submittedName>
</protein>
<reference evidence="1" key="1">
    <citation type="journal article" date="2019" name="MBio">
        <title>Virus Genomes from Deep Sea Sediments Expand the Ocean Megavirome and Support Independent Origins of Viral Gigantism.</title>
        <authorList>
            <person name="Backstrom D."/>
            <person name="Yutin N."/>
            <person name="Jorgensen S.L."/>
            <person name="Dharamshi J."/>
            <person name="Homa F."/>
            <person name="Zaremba-Niedwiedzka K."/>
            <person name="Spang A."/>
            <person name="Wolf Y.I."/>
            <person name="Koonin E.V."/>
            <person name="Ettema T.J."/>
        </authorList>
    </citation>
    <scope>NUCLEOTIDE SEQUENCE</scope>
</reference>
<gene>
    <name evidence="1" type="ORF">LCPAC401_00640</name>
</gene>
<sequence>MNRRRQITTRSRSFAAVPSKSIINTSKPVVSFTNDEIKSVSFSDDSIVKLLAKISKSDRFSTENNTLARKFLYEAMDYNHSPIKIISVLESDNDTREIEASLDREIFTISCRVDLKEFIPTKFFPFGKGESKDHNSIKSFPNKIRLYIEDQDYISYIRNGDTSGYIIDYIKINNEYNQKYDNIKLNDNSLVEISTMFI</sequence>
<dbReference type="EMBL" id="MK500577">
    <property type="protein sequence ID" value="QBK92426.1"/>
    <property type="molecule type" value="Genomic_DNA"/>
</dbReference>
<accession>A0A481Z9X6</accession>
<proteinExistence type="predicted"/>
<name>A0A481Z9X6_9VIRU</name>
<evidence type="ECO:0000313" key="1">
    <source>
        <dbReference type="EMBL" id="QBK92426.1"/>
    </source>
</evidence>